<dbReference type="GeneID" id="73469490"/>
<keyword evidence="4" id="KW-0677">Repeat</keyword>
<comment type="caution">
    <text evidence="6">The sequence shown here is derived from an EMBL/GenBank/DDBJ whole genome shotgun (WGS) entry which is preliminary data.</text>
</comment>
<evidence type="ECO:0000313" key="6">
    <source>
        <dbReference type="EMBL" id="KAG7663829.1"/>
    </source>
</evidence>
<accession>A0A8J5V0F1</accession>
<evidence type="ECO:0000256" key="2">
    <source>
        <dbReference type="ARBA" id="ARBA00022490"/>
    </source>
</evidence>
<dbReference type="PANTHER" id="PTHR15454">
    <property type="entry name" value="NISCHARIN RELATED"/>
    <property type="match status" value="1"/>
</dbReference>
<reference evidence="6 7" key="1">
    <citation type="journal article" date="2021" name="DNA Res.">
        <title>Genome analysis of Candida subhashii reveals its hybrid nature and dual mitochondrial genome conformations.</title>
        <authorList>
            <person name="Mixao V."/>
            <person name="Hegedusova E."/>
            <person name="Saus E."/>
            <person name="Pryszcz L.P."/>
            <person name="Cillingova A."/>
            <person name="Nosek J."/>
            <person name="Gabaldon T."/>
        </authorList>
    </citation>
    <scope>NUCLEOTIDE SEQUENCE [LARGE SCALE GENOMIC DNA]</scope>
    <source>
        <strain evidence="6 7">CBS 10753</strain>
    </source>
</reference>
<dbReference type="RefSeq" id="XP_049264061.1">
    <property type="nucleotide sequence ID" value="XM_049406466.1"/>
</dbReference>
<comment type="subcellular location">
    <subcellularLocation>
        <location evidence="1">Cytoplasm</location>
    </subcellularLocation>
</comment>
<feature type="region of interest" description="Disordered" evidence="5">
    <location>
        <begin position="540"/>
        <end position="575"/>
    </location>
</feature>
<evidence type="ECO:0000256" key="3">
    <source>
        <dbReference type="ARBA" id="ARBA00022614"/>
    </source>
</evidence>
<feature type="compositionally biased region" description="Low complexity" evidence="5">
    <location>
        <begin position="652"/>
        <end position="664"/>
    </location>
</feature>
<organism evidence="6 7">
    <name type="scientific">[Candida] subhashii</name>
    <dbReference type="NCBI Taxonomy" id="561895"/>
    <lineage>
        <taxon>Eukaryota</taxon>
        <taxon>Fungi</taxon>
        <taxon>Dikarya</taxon>
        <taxon>Ascomycota</taxon>
        <taxon>Saccharomycotina</taxon>
        <taxon>Pichiomycetes</taxon>
        <taxon>Debaryomycetaceae</taxon>
        <taxon>Spathaspora</taxon>
    </lineage>
</organism>
<evidence type="ECO:0000256" key="4">
    <source>
        <dbReference type="ARBA" id="ARBA00022737"/>
    </source>
</evidence>
<feature type="region of interest" description="Disordered" evidence="5">
    <location>
        <begin position="617"/>
        <end position="664"/>
    </location>
</feature>
<gene>
    <name evidence="6" type="ORF">J8A68_002689</name>
</gene>
<name>A0A8J5V0F1_9ASCO</name>
<evidence type="ECO:0000256" key="5">
    <source>
        <dbReference type="SAM" id="MobiDB-lite"/>
    </source>
</evidence>
<dbReference type="PANTHER" id="PTHR15454:SF69">
    <property type="entry name" value="SERINE_THREONINE-PROTEIN KINASE 11-INTERACTING PROTEIN"/>
    <property type="match status" value="1"/>
</dbReference>
<dbReference type="GO" id="GO:0005737">
    <property type="term" value="C:cytoplasm"/>
    <property type="evidence" value="ECO:0007669"/>
    <property type="project" value="UniProtKB-SubCell"/>
</dbReference>
<proteinExistence type="predicted"/>
<evidence type="ECO:0000256" key="1">
    <source>
        <dbReference type="ARBA" id="ARBA00004496"/>
    </source>
</evidence>
<feature type="compositionally biased region" description="Polar residues" evidence="5">
    <location>
        <begin position="540"/>
        <end position="565"/>
    </location>
</feature>
<dbReference type="OrthoDB" id="676979at2759"/>
<dbReference type="InterPro" id="IPR001611">
    <property type="entry name" value="Leu-rich_rpt"/>
</dbReference>
<dbReference type="AlphaFoldDB" id="A0A8J5V0F1"/>
<sequence>MGTFSYNDSSIEGDVYVQRLSNYIRKNEEALANGLLCFSKNRNSTVKVKPLRLSFTIHHLYYVTERIDTSPLGVDVGPLNIKLDNPNHEPTFVSFMANNARSSKHFDSDTRSISSISSMKSVVSSASVYWRSLAFSKDPKVINKDLKYLYSSFTKVPCLILSAKTNINSISSYEEYPCDTSVPLKMFKNLQVLEINEYDPNEIFGWNTLSEQLRILIIRKARVSDMAEVLFNWVIDDESGRSSFNSPKQNGRRFTDFNGYSIPSTADDSFSEINEFPQFNNSAFRYGRPEKPSSSGAGSLPKDMYIGDHFNHHINNNHSNNNNSNNERKQYESLPEAKWAYLKQLTVSETSISNIPAYTFKPLTNLVKLNLSNNLLEELPDGLEHLTTIKYLNFSDNYITSLKKLPKNLTNLLTLNMNNNKLTDLSGLEGLASLEKIDLRRNCLSELKSMRPVISLFIRIPNQFCNVYLSHNKLPKNYRSDLFNLFNGVKYKNSMKIDDSRPGYIEHAMLLDADAAIKGLEKFIEETNRRQSVLTVSIDYSDNEQTSPNVDEEAGNSTLVSNSPSGDKVNPKHDSLLQPFSDLRVVAEVEESPPPQSQPRKYELSQTAIAKSLSLLHSTPSSPLNPNHNIMNQCDSPSPYQYTSKPKQLNNSTSSIPSSPKTIPPILRRSNTLAQFDLDGSNANVAPNIVTPVQVTAHMHT</sequence>
<dbReference type="Proteomes" id="UP000694255">
    <property type="component" value="Unassembled WGS sequence"/>
</dbReference>
<dbReference type="Pfam" id="PF13855">
    <property type="entry name" value="LRR_8"/>
    <property type="match status" value="1"/>
</dbReference>
<dbReference type="InterPro" id="IPR003591">
    <property type="entry name" value="Leu-rich_rpt_typical-subtyp"/>
</dbReference>
<feature type="compositionally biased region" description="Low complexity" evidence="5">
    <location>
        <begin position="617"/>
        <end position="629"/>
    </location>
</feature>
<evidence type="ECO:0000313" key="7">
    <source>
        <dbReference type="Proteomes" id="UP000694255"/>
    </source>
</evidence>
<dbReference type="PROSITE" id="PS51450">
    <property type="entry name" value="LRR"/>
    <property type="match status" value="3"/>
</dbReference>
<dbReference type="EMBL" id="JAGSYN010000117">
    <property type="protein sequence ID" value="KAG7663829.1"/>
    <property type="molecule type" value="Genomic_DNA"/>
</dbReference>
<protein>
    <recommendedName>
        <fullName evidence="8">Leucine-rich repeat-containing protein</fullName>
    </recommendedName>
</protein>
<keyword evidence="2" id="KW-0963">Cytoplasm</keyword>
<keyword evidence="3" id="KW-0433">Leucine-rich repeat</keyword>
<keyword evidence="7" id="KW-1185">Reference proteome</keyword>
<feature type="compositionally biased region" description="Polar residues" evidence="5">
    <location>
        <begin position="630"/>
        <end position="651"/>
    </location>
</feature>
<evidence type="ECO:0008006" key="8">
    <source>
        <dbReference type="Google" id="ProtNLM"/>
    </source>
</evidence>
<dbReference type="SMART" id="SM00369">
    <property type="entry name" value="LRR_TYP"/>
    <property type="match status" value="3"/>
</dbReference>